<evidence type="ECO:0000313" key="2">
    <source>
        <dbReference type="EMBL" id="RHM44822.1"/>
    </source>
</evidence>
<dbReference type="InterPro" id="IPR025049">
    <property type="entry name" value="Mfa-like_1"/>
</dbReference>
<dbReference type="Gene3D" id="2.60.40.2620">
    <property type="entry name" value="Fimbrillin-like"/>
    <property type="match status" value="1"/>
</dbReference>
<evidence type="ECO:0000313" key="1">
    <source>
        <dbReference type="EMBL" id="RGV35768.1"/>
    </source>
</evidence>
<dbReference type="CDD" id="cd13120">
    <property type="entry name" value="BF2867_like_N"/>
    <property type="match status" value="1"/>
</dbReference>
<dbReference type="AlphaFoldDB" id="A0A412X597"/>
<evidence type="ECO:0000313" key="4">
    <source>
        <dbReference type="Proteomes" id="UP000286038"/>
    </source>
</evidence>
<dbReference type="Proteomes" id="UP000283589">
    <property type="component" value="Unassembled WGS sequence"/>
</dbReference>
<dbReference type="Proteomes" id="UP000286038">
    <property type="component" value="Unassembled WGS sequence"/>
</dbReference>
<name>A0A412X597_9BACT</name>
<dbReference type="EMBL" id="QRPV01000005">
    <property type="protein sequence ID" value="RHM44822.1"/>
    <property type="molecule type" value="Genomic_DNA"/>
</dbReference>
<dbReference type="InterPro" id="IPR042278">
    <property type="entry name" value="Mfa-like_1_N"/>
</dbReference>
<evidence type="ECO:0000313" key="3">
    <source>
        <dbReference type="Proteomes" id="UP000283589"/>
    </source>
</evidence>
<protein>
    <recommendedName>
        <fullName evidence="5">Fimbrillin family protein</fullName>
    </recommendedName>
</protein>
<sequence>MKKFILSILAIAAMTSCTKTSEDDVDPNAPVEIKLNAGIETSVSIGRSAVNNLDEATLGDFVFFKGDGDQTGTNLTWSYTPLTSTVSADGTITFNPVLYYNQDPTKYTYFIGMYPKSAGTITDNKLEFTPTEVEKGQTDIMYAQKISGNKNTTTNLKIQFTHALSQLKFKFTKGSSFESTSATVTSITIKGTNIPTEIDLSTGAMTYSLDTKNIKLEFTTNNTIGGSTAPKNVIMINPSSSNIKADITIQNGEKVLTFTDIDITVTPQAGESHEIELTFEQQAVSGQASITEWTDGTGGTGTVK</sequence>
<dbReference type="EMBL" id="QRZA01000003">
    <property type="protein sequence ID" value="RGV35768.1"/>
    <property type="molecule type" value="Genomic_DNA"/>
</dbReference>
<dbReference type="Gene3D" id="2.60.40.2630">
    <property type="match status" value="1"/>
</dbReference>
<organism evidence="1 3">
    <name type="scientific">Butyricimonas virosa</name>
    <dbReference type="NCBI Taxonomy" id="544645"/>
    <lineage>
        <taxon>Bacteria</taxon>
        <taxon>Pseudomonadati</taxon>
        <taxon>Bacteroidota</taxon>
        <taxon>Bacteroidia</taxon>
        <taxon>Bacteroidales</taxon>
        <taxon>Odoribacteraceae</taxon>
        <taxon>Butyricimonas</taxon>
    </lineage>
</organism>
<reference evidence="3 4" key="1">
    <citation type="submission" date="2018-08" db="EMBL/GenBank/DDBJ databases">
        <title>A genome reference for cultivated species of the human gut microbiota.</title>
        <authorList>
            <person name="Zou Y."/>
            <person name="Xue W."/>
            <person name="Luo G."/>
        </authorList>
    </citation>
    <scope>NUCLEOTIDE SEQUENCE [LARGE SCALE GENOMIC DNA]</scope>
    <source>
        <strain evidence="1 3">AF14-49</strain>
        <strain evidence="2 4">AF34-33</strain>
    </source>
</reference>
<comment type="caution">
    <text evidence="1">The sequence shown here is derived from an EMBL/GenBank/DDBJ whole genome shotgun (WGS) entry which is preliminary data.</text>
</comment>
<proteinExistence type="predicted"/>
<evidence type="ECO:0008006" key="5">
    <source>
        <dbReference type="Google" id="ProtNLM"/>
    </source>
</evidence>
<dbReference type="PROSITE" id="PS51257">
    <property type="entry name" value="PROKAR_LIPOPROTEIN"/>
    <property type="match status" value="1"/>
</dbReference>
<gene>
    <name evidence="1" type="ORF">DWW18_03010</name>
    <name evidence="2" type="ORF">DWZ68_06815</name>
</gene>
<dbReference type="RefSeq" id="WP_118258767.1">
    <property type="nucleotide sequence ID" value="NZ_CABJDM010000005.1"/>
</dbReference>
<dbReference type="Pfam" id="PF13149">
    <property type="entry name" value="Mfa_like_1"/>
    <property type="match status" value="1"/>
</dbReference>
<accession>A0A412X597</accession>